<comment type="subcellular location">
    <subcellularLocation>
        <location evidence="1">Cell membrane</location>
        <topology evidence="1">Multi-pass membrane protein</topology>
    </subcellularLocation>
</comment>
<evidence type="ECO:0000313" key="9">
    <source>
        <dbReference type="Proteomes" id="UP000027583"/>
    </source>
</evidence>
<keyword evidence="6 7" id="KW-0472">Membrane</keyword>
<feature type="transmembrane region" description="Helical" evidence="7">
    <location>
        <begin position="549"/>
        <end position="574"/>
    </location>
</feature>
<keyword evidence="2" id="KW-0813">Transport</keyword>
<evidence type="ECO:0000313" key="8">
    <source>
        <dbReference type="EMBL" id="CDG39245.1"/>
    </source>
</evidence>
<evidence type="ECO:0000256" key="4">
    <source>
        <dbReference type="ARBA" id="ARBA00022692"/>
    </source>
</evidence>
<reference evidence="8 9" key="1">
    <citation type="journal article" date="2014" name="Genome Biol. Evol.">
        <title>Acetic acid bacteria genomes reveal functional traits for adaptation to life in insect guts.</title>
        <authorList>
            <person name="Chouaia B."/>
            <person name="Gaiarsa S."/>
            <person name="Crotti E."/>
            <person name="Comandatore F."/>
            <person name="Degli Esposti M."/>
            <person name="Ricci I."/>
            <person name="Alma A."/>
            <person name="Favia G."/>
            <person name="Bandi C."/>
            <person name="Daffonchio D."/>
        </authorList>
    </citation>
    <scope>NUCLEOTIDE SEQUENCE [LARGE SCALE GENOMIC DNA]</scope>
    <source>
        <strain evidence="8 9">SF2.1</strain>
    </source>
</reference>
<keyword evidence="5 7" id="KW-1133">Transmembrane helix</keyword>
<reference evidence="8 9" key="2">
    <citation type="journal article" date="2014" name="PLoS ONE">
        <title>Evolution of mitochondria reconstructed from the energy metabolism of living bacteria.</title>
        <authorList>
            <person name="Degli Esposti M."/>
            <person name="Chouaia B."/>
            <person name="Comandatore F."/>
            <person name="Crotti E."/>
            <person name="Sassera D."/>
            <person name="Lievens P.M."/>
            <person name="Daffonchio D."/>
            <person name="Bandi C."/>
        </authorList>
    </citation>
    <scope>NUCLEOTIDE SEQUENCE [LARGE SCALE GENOMIC DNA]</scope>
    <source>
        <strain evidence="8 9">SF2.1</strain>
    </source>
</reference>
<feature type="transmembrane region" description="Helical" evidence="7">
    <location>
        <begin position="113"/>
        <end position="132"/>
    </location>
</feature>
<dbReference type="eggNOG" id="COG1289">
    <property type="taxonomic scope" value="Bacteria"/>
</dbReference>
<evidence type="ECO:0000256" key="6">
    <source>
        <dbReference type="ARBA" id="ARBA00023136"/>
    </source>
</evidence>
<feature type="transmembrane region" description="Helical" evidence="7">
    <location>
        <begin position="425"/>
        <end position="444"/>
    </location>
</feature>
<dbReference type="GO" id="GO:0022857">
    <property type="term" value="F:transmembrane transporter activity"/>
    <property type="evidence" value="ECO:0007669"/>
    <property type="project" value="InterPro"/>
</dbReference>
<evidence type="ECO:0000256" key="3">
    <source>
        <dbReference type="ARBA" id="ARBA00022475"/>
    </source>
</evidence>
<dbReference type="Pfam" id="PF04632">
    <property type="entry name" value="FUSC"/>
    <property type="match status" value="1"/>
</dbReference>
<feature type="transmembrane region" description="Helical" evidence="7">
    <location>
        <begin position="138"/>
        <end position="157"/>
    </location>
</feature>
<evidence type="ECO:0000256" key="2">
    <source>
        <dbReference type="ARBA" id="ARBA00022448"/>
    </source>
</evidence>
<dbReference type="Proteomes" id="UP000027583">
    <property type="component" value="Unassembled WGS sequence"/>
</dbReference>
<organism evidence="8 9">
    <name type="scientific">Asaia bogorensis</name>
    <dbReference type="NCBI Taxonomy" id="91915"/>
    <lineage>
        <taxon>Bacteria</taxon>
        <taxon>Pseudomonadati</taxon>
        <taxon>Pseudomonadota</taxon>
        <taxon>Alphaproteobacteria</taxon>
        <taxon>Acetobacterales</taxon>
        <taxon>Acetobacteraceae</taxon>
        <taxon>Asaia</taxon>
    </lineage>
</organism>
<evidence type="ECO:0000256" key="1">
    <source>
        <dbReference type="ARBA" id="ARBA00004651"/>
    </source>
</evidence>
<feature type="transmembrane region" description="Helical" evidence="7">
    <location>
        <begin position="187"/>
        <end position="212"/>
    </location>
</feature>
<keyword evidence="3" id="KW-1003">Cell membrane</keyword>
<protein>
    <submittedName>
        <fullName evidence="8">Hypothetical membrane-spanning protein</fullName>
    </submittedName>
</protein>
<proteinExistence type="predicted"/>
<sequence length="747" mass="82698">MATLWPFDCSQTGSVSLRLFTHSFLKTGRSGGKKRLAEKISLRLPYTLKRDRWAWLFAPSAQSVEFALRNTIAALLALGIAMWMELDSPIWATMTVWAVAQGTRGESLSKARWRIVGTVIGAMAAIGLFTVFPQQPLLFFLTLALWMGLCAGLATFVSNFRAYALVLSGYTCAIIAMGAVYDPENVFMIAVSRSTYIALGVICEAGMGLVFATSQERQARQAVRTKLQTALSLVSLSIADILSDAATTQRKARELFATILRLNSEIEFAEIEMGPHGHEGDHARAALAAVSILLSRGFGMAARLAALAHSHGSFHETSHHAQLFLRGLEARLRDAEPVQGILADLHLLIEECRVHAAPFIRPDHSDLPDLGPVDERVLHVALGELLNDLEIAIIEYDASTHLIPRDRFHFRLQTHHDPRNAINNGLRVMAAILFTALVWEVTAWPNGTGFISMTSLICGLFATQENPVLGTTAFLKGTIWSVIAGGILTFIFVPKFDTYEMFIMAFGPAMFIGGLARANVATAGAAAAYGLLMPSMVNVQNHHRLDEIAFYNGAMGTLMAACAAVLVFHTFLPFSPQAERLRLRRQMLGELRNLCHLRKAPETRQWIGRNIDRFARLIRHAGPSPLPVVESYLQGTLAIMTIGLNAIRLRTLLDREHLPVTARRPIELLLDRMEYTRDRHDRPARVAAAAVRRLRALDRTETDLVTRLELIRGISYLVVIRDELVANAAFLDETQAFTSRELLEEVK</sequence>
<dbReference type="PANTHER" id="PTHR30509:SF9">
    <property type="entry name" value="MULTIDRUG RESISTANCE PROTEIN MDTO"/>
    <property type="match status" value="1"/>
</dbReference>
<keyword evidence="4 7" id="KW-0812">Transmembrane</keyword>
<evidence type="ECO:0000256" key="5">
    <source>
        <dbReference type="ARBA" id="ARBA00022989"/>
    </source>
</evidence>
<dbReference type="GO" id="GO:0005886">
    <property type="term" value="C:plasma membrane"/>
    <property type="evidence" value="ECO:0007669"/>
    <property type="project" value="UniProtKB-SubCell"/>
</dbReference>
<dbReference type="EMBL" id="CBLX010000009">
    <property type="protein sequence ID" value="CDG39245.1"/>
    <property type="molecule type" value="Genomic_DNA"/>
</dbReference>
<accession>A0A060QEC4</accession>
<feature type="transmembrane region" description="Helical" evidence="7">
    <location>
        <begin position="505"/>
        <end position="529"/>
    </location>
</feature>
<evidence type="ECO:0000256" key="7">
    <source>
        <dbReference type="SAM" id="Phobius"/>
    </source>
</evidence>
<feature type="transmembrane region" description="Helical" evidence="7">
    <location>
        <begin position="162"/>
        <end position="181"/>
    </location>
</feature>
<dbReference type="PANTHER" id="PTHR30509">
    <property type="entry name" value="P-HYDROXYBENZOIC ACID EFFLUX PUMP SUBUNIT-RELATED"/>
    <property type="match status" value="1"/>
</dbReference>
<name>A0A060QEC4_9PROT</name>
<comment type="caution">
    <text evidence="8">The sequence shown here is derived from an EMBL/GenBank/DDBJ whole genome shotgun (WGS) entry which is preliminary data.</text>
</comment>
<dbReference type="AlphaFoldDB" id="A0A060QEC4"/>
<feature type="transmembrane region" description="Helical" evidence="7">
    <location>
        <begin position="473"/>
        <end position="493"/>
    </location>
</feature>
<dbReference type="InterPro" id="IPR006726">
    <property type="entry name" value="PHBA_efflux_AaeB/fusaric-R"/>
</dbReference>
<gene>
    <name evidence="8" type="ORF">ASAP_1200</name>
</gene>